<protein>
    <submittedName>
        <fullName evidence="1">Uncharacterized protein</fullName>
    </submittedName>
</protein>
<feature type="non-terminal residue" evidence="1">
    <location>
        <position position="111"/>
    </location>
</feature>
<reference evidence="2" key="1">
    <citation type="submission" date="2016-06" db="EMBL/GenBank/DDBJ databases">
        <title>Parallel loss of symbiosis genes in relatives of nitrogen-fixing non-legume Parasponia.</title>
        <authorList>
            <person name="Van Velzen R."/>
            <person name="Holmer R."/>
            <person name="Bu F."/>
            <person name="Rutten L."/>
            <person name="Van Zeijl A."/>
            <person name="Liu W."/>
            <person name="Santuari L."/>
            <person name="Cao Q."/>
            <person name="Sharma T."/>
            <person name="Shen D."/>
            <person name="Roswanjaya Y."/>
            <person name="Wardhani T."/>
            <person name="Kalhor M.S."/>
            <person name="Jansen J."/>
            <person name="Van den Hoogen J."/>
            <person name="Gungor B."/>
            <person name="Hartog M."/>
            <person name="Hontelez J."/>
            <person name="Verver J."/>
            <person name="Yang W.-C."/>
            <person name="Schijlen E."/>
            <person name="Repin R."/>
            <person name="Schilthuizen M."/>
            <person name="Schranz E."/>
            <person name="Heidstra R."/>
            <person name="Miyata K."/>
            <person name="Fedorova E."/>
            <person name="Kohlen W."/>
            <person name="Bisseling T."/>
            <person name="Smit S."/>
            <person name="Geurts R."/>
        </authorList>
    </citation>
    <scope>NUCLEOTIDE SEQUENCE [LARGE SCALE GENOMIC DNA]</scope>
    <source>
        <strain evidence="2">cv. WU1-14</strain>
    </source>
</reference>
<dbReference type="AlphaFoldDB" id="A0A2P5DG35"/>
<organism evidence="1 2">
    <name type="scientific">Parasponia andersonii</name>
    <name type="common">Sponia andersonii</name>
    <dbReference type="NCBI Taxonomy" id="3476"/>
    <lineage>
        <taxon>Eukaryota</taxon>
        <taxon>Viridiplantae</taxon>
        <taxon>Streptophyta</taxon>
        <taxon>Embryophyta</taxon>
        <taxon>Tracheophyta</taxon>
        <taxon>Spermatophyta</taxon>
        <taxon>Magnoliopsida</taxon>
        <taxon>eudicotyledons</taxon>
        <taxon>Gunneridae</taxon>
        <taxon>Pentapetalae</taxon>
        <taxon>rosids</taxon>
        <taxon>fabids</taxon>
        <taxon>Rosales</taxon>
        <taxon>Cannabaceae</taxon>
        <taxon>Parasponia</taxon>
    </lineage>
</organism>
<gene>
    <name evidence="1" type="ORF">PanWU01x14_066400</name>
</gene>
<dbReference type="Proteomes" id="UP000237105">
    <property type="component" value="Unassembled WGS sequence"/>
</dbReference>
<sequence>MELAEGRRELGQAEDTVAVVHRLSELLPPLGHEAVAELEEGLAELRAARLHAAVRHDLEHLGRPELRVLGHADGVELYEFGHLFGHLGVFDQSPAAQRQTTEVRAKRHEEW</sequence>
<evidence type="ECO:0000313" key="1">
    <source>
        <dbReference type="EMBL" id="PON72249.1"/>
    </source>
</evidence>
<keyword evidence="2" id="KW-1185">Reference proteome</keyword>
<name>A0A2P5DG35_PARAD</name>
<dbReference type="EMBL" id="JXTB01000040">
    <property type="protein sequence ID" value="PON72249.1"/>
    <property type="molecule type" value="Genomic_DNA"/>
</dbReference>
<evidence type="ECO:0000313" key="2">
    <source>
        <dbReference type="Proteomes" id="UP000237105"/>
    </source>
</evidence>
<accession>A0A2P5DG35</accession>
<proteinExistence type="predicted"/>
<comment type="caution">
    <text evidence="1">The sequence shown here is derived from an EMBL/GenBank/DDBJ whole genome shotgun (WGS) entry which is preliminary data.</text>
</comment>